<keyword evidence="12" id="KW-1185">Reference proteome</keyword>
<dbReference type="EMBL" id="JARPUR010000004">
    <property type="protein sequence ID" value="KAK4877061.1"/>
    <property type="molecule type" value="Genomic_DNA"/>
</dbReference>
<dbReference type="SUPFAM" id="SSF103473">
    <property type="entry name" value="MFS general substrate transporter"/>
    <property type="match status" value="1"/>
</dbReference>
<dbReference type="InterPro" id="IPR044775">
    <property type="entry name" value="MFS_ERD6/Tret1-like"/>
</dbReference>
<dbReference type="PANTHER" id="PTHR48021:SF1">
    <property type="entry name" value="GH07001P-RELATED"/>
    <property type="match status" value="1"/>
</dbReference>
<gene>
    <name evidence="11" type="ORF">RN001_009567</name>
</gene>
<feature type="transmembrane region" description="Helical" evidence="9">
    <location>
        <begin position="147"/>
        <end position="169"/>
    </location>
</feature>
<dbReference type="InterPro" id="IPR050549">
    <property type="entry name" value="MFS_Trehalose_Transporter"/>
</dbReference>
<evidence type="ECO:0000256" key="1">
    <source>
        <dbReference type="ARBA" id="ARBA00004651"/>
    </source>
</evidence>
<dbReference type="PROSITE" id="PS50850">
    <property type="entry name" value="MFS"/>
    <property type="match status" value="1"/>
</dbReference>
<evidence type="ECO:0000313" key="11">
    <source>
        <dbReference type="EMBL" id="KAK4877061.1"/>
    </source>
</evidence>
<comment type="similarity">
    <text evidence="7">Belongs to the major facilitator superfamily. Sugar transporter (TC 2.A.1.1) family. Trehalose transporter subfamily.</text>
</comment>
<dbReference type="InterPro" id="IPR003663">
    <property type="entry name" value="Sugar/inositol_transpt"/>
</dbReference>
<keyword evidence="5 9" id="KW-0472">Membrane</keyword>
<feature type="transmembrane region" description="Helical" evidence="9">
    <location>
        <begin position="124"/>
        <end position="141"/>
    </location>
</feature>
<feature type="transmembrane region" description="Helical" evidence="9">
    <location>
        <begin position="355"/>
        <end position="376"/>
    </location>
</feature>
<evidence type="ECO:0000256" key="3">
    <source>
        <dbReference type="ARBA" id="ARBA00022692"/>
    </source>
</evidence>
<evidence type="ECO:0000256" key="5">
    <source>
        <dbReference type="ARBA" id="ARBA00023136"/>
    </source>
</evidence>
<keyword evidence="3 9" id="KW-0812">Transmembrane</keyword>
<reference evidence="12" key="1">
    <citation type="submission" date="2023-01" db="EMBL/GenBank/DDBJ databases">
        <title>Key to firefly adult light organ development and bioluminescence: homeobox transcription factors regulate luciferase expression and transportation to peroxisome.</title>
        <authorList>
            <person name="Fu X."/>
        </authorList>
    </citation>
    <scope>NUCLEOTIDE SEQUENCE [LARGE SCALE GENOMIC DNA]</scope>
</reference>
<feature type="transmembrane region" description="Helical" evidence="9">
    <location>
        <begin position="290"/>
        <end position="316"/>
    </location>
</feature>
<keyword evidence="8" id="KW-0813">Transport</keyword>
<dbReference type="PROSITE" id="PS00216">
    <property type="entry name" value="SUGAR_TRANSPORT_1"/>
    <property type="match status" value="1"/>
</dbReference>
<keyword evidence="6" id="KW-0325">Glycoprotein</keyword>
<feature type="transmembrane region" description="Helical" evidence="9">
    <location>
        <begin position="52"/>
        <end position="73"/>
    </location>
</feature>
<comment type="caution">
    <text evidence="11">The sequence shown here is derived from an EMBL/GenBank/DDBJ whole genome shotgun (WGS) entry which is preliminary data.</text>
</comment>
<accession>A0AAN7P819</accession>
<dbReference type="GO" id="GO:0005886">
    <property type="term" value="C:plasma membrane"/>
    <property type="evidence" value="ECO:0007669"/>
    <property type="project" value="UniProtKB-SubCell"/>
</dbReference>
<evidence type="ECO:0000313" key="12">
    <source>
        <dbReference type="Proteomes" id="UP001353858"/>
    </source>
</evidence>
<keyword evidence="4 9" id="KW-1133">Transmembrane helix</keyword>
<dbReference type="Gene3D" id="1.20.1250.20">
    <property type="entry name" value="MFS general substrate transporter like domains"/>
    <property type="match status" value="1"/>
</dbReference>
<evidence type="ECO:0000256" key="7">
    <source>
        <dbReference type="ARBA" id="ARBA00024348"/>
    </source>
</evidence>
<dbReference type="InterPro" id="IPR005829">
    <property type="entry name" value="Sugar_transporter_CS"/>
</dbReference>
<feature type="transmembrane region" description="Helical" evidence="9">
    <location>
        <begin position="396"/>
        <end position="417"/>
    </location>
</feature>
<feature type="transmembrane region" description="Helical" evidence="9">
    <location>
        <begin position="181"/>
        <end position="200"/>
    </location>
</feature>
<evidence type="ECO:0000259" key="10">
    <source>
        <dbReference type="PROSITE" id="PS50850"/>
    </source>
</evidence>
<evidence type="ECO:0000256" key="4">
    <source>
        <dbReference type="ARBA" id="ARBA00022989"/>
    </source>
</evidence>
<dbReference type="PANTHER" id="PTHR48021">
    <property type="match status" value="1"/>
</dbReference>
<sequence length="497" mass="54541">MDPSDEDLSSNIDDLMPNQKVASQCEISYTAMSINEAPKLILKQEGKKLPQYVATLSVCLGSLAAGAVLGWTGNISEDMKSESYRGISIDDDSLGWIGSMATLGAAFGCIPIGKLCDQLGRKKAMLYLTIPFMIGWILIIFPQSLTMIYVGRFLTGMAGCAFCVSTPIYTCEIAEKSIRGALGSFFDLSLTVGILLAYIVPIFASMLVHTICMSILPIFFVIVFIFQPESPTYTIKINKEKKARTDLIRLRGSKYDIEPEIEIIKKECLVDDCSKISFVETIKKKGTQKAFIICFSIMFFQQAGGINAVIFYSGTIFETCGSTLDPKLATLVLGVMQMIATFIASAFVDKIGRRVLLICSNAIVTLSGLVLGFYFTLKERSLVSTDTISALGFLPVISLSVFVTLFSLGMGPIPWLLSTELFPSEVKSLGTGLAATINWLTAFFVTKFYLDLENAIGGDNTFYMFSVISLFGTLFIYFYLPETKGKALLEIQAELNR</sequence>
<dbReference type="NCBIfam" id="TIGR00879">
    <property type="entry name" value="SP"/>
    <property type="match status" value="1"/>
</dbReference>
<comment type="subcellular location">
    <subcellularLocation>
        <location evidence="1">Cell membrane</location>
        <topology evidence="1">Multi-pass membrane protein</topology>
    </subcellularLocation>
</comment>
<dbReference type="Pfam" id="PF00083">
    <property type="entry name" value="Sugar_tr"/>
    <property type="match status" value="1"/>
</dbReference>
<evidence type="ECO:0000256" key="8">
    <source>
        <dbReference type="RuleBase" id="RU003346"/>
    </source>
</evidence>
<evidence type="ECO:0000256" key="2">
    <source>
        <dbReference type="ARBA" id="ARBA00022475"/>
    </source>
</evidence>
<keyword evidence="2" id="KW-1003">Cell membrane</keyword>
<dbReference type="AlphaFoldDB" id="A0AAN7P819"/>
<protein>
    <recommendedName>
        <fullName evidence="10">Major facilitator superfamily (MFS) profile domain-containing protein</fullName>
    </recommendedName>
</protein>
<feature type="transmembrane region" description="Helical" evidence="9">
    <location>
        <begin position="206"/>
        <end position="226"/>
    </location>
</feature>
<organism evidence="11 12">
    <name type="scientific">Aquatica leii</name>
    <dbReference type="NCBI Taxonomy" id="1421715"/>
    <lineage>
        <taxon>Eukaryota</taxon>
        <taxon>Metazoa</taxon>
        <taxon>Ecdysozoa</taxon>
        <taxon>Arthropoda</taxon>
        <taxon>Hexapoda</taxon>
        <taxon>Insecta</taxon>
        <taxon>Pterygota</taxon>
        <taxon>Neoptera</taxon>
        <taxon>Endopterygota</taxon>
        <taxon>Coleoptera</taxon>
        <taxon>Polyphaga</taxon>
        <taxon>Elateriformia</taxon>
        <taxon>Elateroidea</taxon>
        <taxon>Lampyridae</taxon>
        <taxon>Luciolinae</taxon>
        <taxon>Aquatica</taxon>
    </lineage>
</organism>
<dbReference type="Proteomes" id="UP001353858">
    <property type="component" value="Unassembled WGS sequence"/>
</dbReference>
<dbReference type="GO" id="GO:0051119">
    <property type="term" value="F:sugar transmembrane transporter activity"/>
    <property type="evidence" value="ECO:0007669"/>
    <property type="project" value="InterPro"/>
</dbReference>
<feature type="transmembrane region" description="Helical" evidence="9">
    <location>
        <begin position="328"/>
        <end position="348"/>
    </location>
</feature>
<dbReference type="FunFam" id="1.20.1250.20:FF:000055">
    <property type="entry name" value="Facilitated trehalose transporter Tret1-2 homolog"/>
    <property type="match status" value="1"/>
</dbReference>
<feature type="transmembrane region" description="Helical" evidence="9">
    <location>
        <begin position="429"/>
        <end position="450"/>
    </location>
</feature>
<evidence type="ECO:0000256" key="9">
    <source>
        <dbReference type="SAM" id="Phobius"/>
    </source>
</evidence>
<feature type="transmembrane region" description="Helical" evidence="9">
    <location>
        <begin position="462"/>
        <end position="480"/>
    </location>
</feature>
<name>A0AAN7P819_9COLE</name>
<dbReference type="PRINTS" id="PR00171">
    <property type="entry name" value="SUGRTRNSPORT"/>
</dbReference>
<feature type="domain" description="Major facilitator superfamily (MFS) profile" evidence="10">
    <location>
        <begin position="50"/>
        <end position="484"/>
    </location>
</feature>
<feature type="transmembrane region" description="Helical" evidence="9">
    <location>
        <begin position="93"/>
        <end position="112"/>
    </location>
</feature>
<dbReference type="InterPro" id="IPR005828">
    <property type="entry name" value="MFS_sugar_transport-like"/>
</dbReference>
<evidence type="ECO:0000256" key="6">
    <source>
        <dbReference type="ARBA" id="ARBA00023180"/>
    </source>
</evidence>
<dbReference type="InterPro" id="IPR020846">
    <property type="entry name" value="MFS_dom"/>
</dbReference>
<proteinExistence type="inferred from homology"/>
<dbReference type="CDD" id="cd17358">
    <property type="entry name" value="MFS_GLUT6_8_Class3_like"/>
    <property type="match status" value="1"/>
</dbReference>
<dbReference type="InterPro" id="IPR036259">
    <property type="entry name" value="MFS_trans_sf"/>
</dbReference>